<organism evidence="1 2">
    <name type="scientific">Operophtera brumata</name>
    <name type="common">Winter moth</name>
    <name type="synonym">Phalaena brumata</name>
    <dbReference type="NCBI Taxonomy" id="104452"/>
    <lineage>
        <taxon>Eukaryota</taxon>
        <taxon>Metazoa</taxon>
        <taxon>Ecdysozoa</taxon>
        <taxon>Arthropoda</taxon>
        <taxon>Hexapoda</taxon>
        <taxon>Insecta</taxon>
        <taxon>Pterygota</taxon>
        <taxon>Neoptera</taxon>
        <taxon>Endopterygota</taxon>
        <taxon>Lepidoptera</taxon>
        <taxon>Glossata</taxon>
        <taxon>Ditrysia</taxon>
        <taxon>Geometroidea</taxon>
        <taxon>Geometridae</taxon>
        <taxon>Larentiinae</taxon>
        <taxon>Operophtera</taxon>
    </lineage>
</organism>
<protein>
    <submittedName>
        <fullName evidence="1">Putative ribonuclease p/mrp subunit</fullName>
    </submittedName>
</protein>
<dbReference type="Proteomes" id="UP000037510">
    <property type="component" value="Unassembled WGS sequence"/>
</dbReference>
<gene>
    <name evidence="1" type="ORF">OBRU01_03365</name>
</gene>
<name>A0A0L7LQY2_OPEBR</name>
<dbReference type="STRING" id="104452.A0A0L7LQY2"/>
<dbReference type="EMBL" id="JTDY01000295">
    <property type="protein sequence ID" value="KOB77840.1"/>
    <property type="molecule type" value="Genomic_DNA"/>
</dbReference>
<evidence type="ECO:0000313" key="1">
    <source>
        <dbReference type="EMBL" id="KOB77840.1"/>
    </source>
</evidence>
<sequence length="224" mass="26587">MDSSRINGTLGSLGNTWRQGEWRPKYQDEPKKVTLRNHSGKTCECHRNSSYKPHTQTNRHIYNVNKCNPNDDVYNITDLNDYEITFKKVNEKLFKKIIPKENDLITEQFYNNTLLDQVEIVDNYETQAMFVRDLFKRENNCDNDCDVKDNENKCKYNEINEVNECKCKEKKCEVGCGCICDDCYSSCWPKDWIKMDFPGARVISINYTSDPYLWRPLWIKENKR</sequence>
<reference evidence="1 2" key="1">
    <citation type="journal article" date="2015" name="Genome Biol. Evol.">
        <title>The genome of winter moth (Operophtera brumata) provides a genomic perspective on sexual dimorphism and phenology.</title>
        <authorList>
            <person name="Derks M.F."/>
            <person name="Smit S."/>
            <person name="Salis L."/>
            <person name="Schijlen E."/>
            <person name="Bossers A."/>
            <person name="Mateman C."/>
            <person name="Pijl A.S."/>
            <person name="de Ridder D."/>
            <person name="Groenen M.A."/>
            <person name="Visser M.E."/>
            <person name="Megens H.J."/>
        </authorList>
    </citation>
    <scope>NUCLEOTIDE SEQUENCE [LARGE SCALE GENOMIC DNA]</scope>
    <source>
        <strain evidence="1">WM2013NL</strain>
        <tissue evidence="1">Head and thorax</tissue>
    </source>
</reference>
<evidence type="ECO:0000313" key="2">
    <source>
        <dbReference type="Proteomes" id="UP000037510"/>
    </source>
</evidence>
<accession>A0A0L7LQY2</accession>
<comment type="caution">
    <text evidence="1">The sequence shown here is derived from an EMBL/GenBank/DDBJ whole genome shotgun (WGS) entry which is preliminary data.</text>
</comment>
<proteinExistence type="predicted"/>
<dbReference type="AlphaFoldDB" id="A0A0L7LQY2"/>
<keyword evidence="2" id="KW-1185">Reference proteome</keyword>